<dbReference type="AlphaFoldDB" id="A0A0R2CUJ5"/>
<organism evidence="4 5">
    <name type="scientific">Lentilactobacillus senioris DSM 24302 = JCM 17472</name>
    <dbReference type="NCBI Taxonomy" id="1423802"/>
    <lineage>
        <taxon>Bacteria</taxon>
        <taxon>Bacillati</taxon>
        <taxon>Bacillota</taxon>
        <taxon>Bacilli</taxon>
        <taxon>Lactobacillales</taxon>
        <taxon>Lactobacillaceae</taxon>
        <taxon>Lentilactobacillus</taxon>
    </lineage>
</organism>
<accession>A0A0R2CUJ5</accession>
<dbReference type="RefSeq" id="WP_056978851.1">
    <property type="nucleotide sequence ID" value="NZ_AYZR01000009.1"/>
</dbReference>
<dbReference type="Proteomes" id="UP000051256">
    <property type="component" value="Unassembled WGS sequence"/>
</dbReference>
<dbReference type="InterPro" id="IPR002068">
    <property type="entry name" value="A-crystallin/Hsp20_dom"/>
</dbReference>
<evidence type="ECO:0000259" key="3">
    <source>
        <dbReference type="PROSITE" id="PS01031"/>
    </source>
</evidence>
<dbReference type="SUPFAM" id="SSF49764">
    <property type="entry name" value="HSP20-like chaperones"/>
    <property type="match status" value="1"/>
</dbReference>
<dbReference type="PANTHER" id="PTHR11527">
    <property type="entry name" value="HEAT-SHOCK PROTEIN 20 FAMILY MEMBER"/>
    <property type="match status" value="1"/>
</dbReference>
<protein>
    <recommendedName>
        <fullName evidence="3">SHSP domain-containing protein</fullName>
    </recommendedName>
</protein>
<evidence type="ECO:0000313" key="4">
    <source>
        <dbReference type="EMBL" id="KRM93348.1"/>
    </source>
</evidence>
<comment type="caution">
    <text evidence="4">The sequence shown here is derived from an EMBL/GenBank/DDBJ whole genome shotgun (WGS) entry which is preliminary data.</text>
</comment>
<feature type="domain" description="SHSP" evidence="3">
    <location>
        <begin position="27"/>
        <end position="140"/>
    </location>
</feature>
<evidence type="ECO:0000313" key="5">
    <source>
        <dbReference type="Proteomes" id="UP000051256"/>
    </source>
</evidence>
<dbReference type="CDD" id="cd06471">
    <property type="entry name" value="ACD_LpsHSP_like"/>
    <property type="match status" value="1"/>
</dbReference>
<dbReference type="PROSITE" id="PS01031">
    <property type="entry name" value="SHSP"/>
    <property type="match status" value="1"/>
</dbReference>
<proteinExistence type="inferred from homology"/>
<dbReference type="PATRIC" id="fig|1423802.4.peg.1028"/>
<gene>
    <name evidence="4" type="ORF">FC56_GL001015</name>
</gene>
<dbReference type="InterPro" id="IPR008978">
    <property type="entry name" value="HSP20-like_chaperone"/>
</dbReference>
<dbReference type="STRING" id="1423802.FC56_GL001015"/>
<dbReference type="EMBL" id="AYZR01000009">
    <property type="protein sequence ID" value="KRM93348.1"/>
    <property type="molecule type" value="Genomic_DNA"/>
</dbReference>
<sequence>MANNNRNFGIFDPQDDFFSNFGKAFLGSVNNGSFDVDIVENDDNFVVSAELPGFKKKGINISYQDDNLTIKAQHESDSEVHNDDGRVIRHERSNQNVARSFYLPSVNAEMIKASYDGGVLTITLPKKDPEATGAHHIEID</sequence>
<reference evidence="4 5" key="1">
    <citation type="journal article" date="2015" name="Genome Announc.">
        <title>Expanding the biotechnology potential of lactobacilli through comparative genomics of 213 strains and associated genera.</title>
        <authorList>
            <person name="Sun Z."/>
            <person name="Harris H.M."/>
            <person name="McCann A."/>
            <person name="Guo C."/>
            <person name="Argimon S."/>
            <person name="Zhang W."/>
            <person name="Yang X."/>
            <person name="Jeffery I.B."/>
            <person name="Cooney J.C."/>
            <person name="Kagawa T.F."/>
            <person name="Liu W."/>
            <person name="Song Y."/>
            <person name="Salvetti E."/>
            <person name="Wrobel A."/>
            <person name="Rasinkangas P."/>
            <person name="Parkhill J."/>
            <person name="Rea M.C."/>
            <person name="O'Sullivan O."/>
            <person name="Ritari J."/>
            <person name="Douillard F.P."/>
            <person name="Paul Ross R."/>
            <person name="Yang R."/>
            <person name="Briner A.E."/>
            <person name="Felis G.E."/>
            <person name="de Vos W.M."/>
            <person name="Barrangou R."/>
            <person name="Klaenhammer T.R."/>
            <person name="Caufield P.W."/>
            <person name="Cui Y."/>
            <person name="Zhang H."/>
            <person name="O'Toole P.W."/>
        </authorList>
    </citation>
    <scope>NUCLEOTIDE SEQUENCE [LARGE SCALE GENOMIC DNA]</scope>
    <source>
        <strain evidence="4 5">DSM 24302</strain>
    </source>
</reference>
<evidence type="ECO:0000256" key="2">
    <source>
        <dbReference type="RuleBase" id="RU003616"/>
    </source>
</evidence>
<comment type="similarity">
    <text evidence="1 2">Belongs to the small heat shock protein (HSP20) family.</text>
</comment>
<evidence type="ECO:0000256" key="1">
    <source>
        <dbReference type="PROSITE-ProRule" id="PRU00285"/>
    </source>
</evidence>
<dbReference type="Pfam" id="PF00011">
    <property type="entry name" value="HSP20"/>
    <property type="match status" value="1"/>
</dbReference>
<name>A0A0R2CUJ5_9LACO</name>
<dbReference type="InterPro" id="IPR031107">
    <property type="entry name" value="Small_HSP"/>
</dbReference>
<keyword evidence="5" id="KW-1185">Reference proteome</keyword>
<dbReference type="Gene3D" id="2.60.40.790">
    <property type="match status" value="1"/>
</dbReference>